<evidence type="ECO:0008006" key="3">
    <source>
        <dbReference type="Google" id="ProtNLM"/>
    </source>
</evidence>
<comment type="caution">
    <text evidence="1">The sequence shown here is derived from an EMBL/GenBank/DDBJ whole genome shotgun (WGS) entry which is preliminary data.</text>
</comment>
<dbReference type="Proteomes" id="UP001558474">
    <property type="component" value="Unassembled WGS sequence"/>
</dbReference>
<gene>
    <name evidence="1" type="ORF">ABFW12_18505</name>
</gene>
<accession>A0ABV3VHP5</accession>
<reference evidence="1 2" key="1">
    <citation type="submission" date="2024-04" db="EMBL/GenBank/DDBJ databases">
        <title>Genomic Markers of Mycobacteria.</title>
        <authorList>
            <person name="Soliman M.S."/>
            <person name="Elkholy A."/>
            <person name="Soliman N.S."/>
            <person name="Abbas A."/>
            <person name="Khayrat S."/>
            <person name="Shawky S."/>
        </authorList>
    </citation>
    <scope>NUCLEOTIDE SEQUENCE [LARGE SCALE GENOMIC DNA]</scope>
    <source>
        <strain evidence="1 2">Egy-CU-AM5</strain>
    </source>
</reference>
<keyword evidence="2" id="KW-1185">Reference proteome</keyword>
<evidence type="ECO:0000313" key="2">
    <source>
        <dbReference type="Proteomes" id="UP001558474"/>
    </source>
</evidence>
<proteinExistence type="predicted"/>
<sequence length="150" mass="16711">MQAGAPELTAHNAPAAAGLVSGLKGCRILHPELERQLFAVWGLVLRLGQGTVVAVTNVRRSPWLNGRAQLLVTLLRDRHGLELTEDTARQDISERLDHVATLMRIGRQAARRYVTDEVIADHADRIAQAVRDHHPTTGVVDLAEERRRRR</sequence>
<name>A0ABV3VHP5_9MYCO</name>
<protein>
    <recommendedName>
        <fullName evidence="3">DUF222 domain-containing protein</fullName>
    </recommendedName>
</protein>
<dbReference type="EMBL" id="JBDLOU010000040">
    <property type="protein sequence ID" value="MEX3740215.1"/>
    <property type="molecule type" value="Genomic_DNA"/>
</dbReference>
<evidence type="ECO:0000313" key="1">
    <source>
        <dbReference type="EMBL" id="MEX3740215.1"/>
    </source>
</evidence>
<dbReference type="RefSeq" id="WP_368573448.1">
    <property type="nucleotide sequence ID" value="NZ_JBDLOU010000040.1"/>
</dbReference>
<organism evidence="1 2">
    <name type="scientific">Mycolicibacterium porcinum</name>
    <dbReference type="NCBI Taxonomy" id="39693"/>
    <lineage>
        <taxon>Bacteria</taxon>
        <taxon>Bacillati</taxon>
        <taxon>Actinomycetota</taxon>
        <taxon>Actinomycetes</taxon>
        <taxon>Mycobacteriales</taxon>
        <taxon>Mycobacteriaceae</taxon>
        <taxon>Mycolicibacterium</taxon>
    </lineage>
</organism>